<evidence type="ECO:0000256" key="4">
    <source>
        <dbReference type="ARBA" id="ARBA00022583"/>
    </source>
</evidence>
<dbReference type="InterPro" id="IPR013809">
    <property type="entry name" value="ENTH"/>
</dbReference>
<dbReference type="Proteomes" id="UP000078284">
    <property type="component" value="Chromosome 1"/>
</dbReference>
<keyword evidence="8" id="KW-0968">Cytoplasmic vesicle</keyword>
<dbReference type="PANTHER" id="PTHR22951">
    <property type="entry name" value="CLATHRIN ASSEMBLY PROTEIN"/>
    <property type="match status" value="1"/>
</dbReference>
<sequence length="692" mass="75516">MGTLQSWRRAYGALKDTTKVGLVRVNSDYAELDVAIVKATNHVECPPKDRHLRKIFLATSAIRPRADVAYCIHALSRRLHKTRNWTVALKALLVIHRLLRDGDPTFREELLNFSQKGRIMQISNFKDDSSPVAWDCSGWVRTYALFLEERLECFRVLKYDIEAERLPKVSPGQEKGYSKTRDLDGEKLLEQLPALQQLLHRLIGCKPEGAAKHNHIIQYALSLVLKESFKVYCAINEGIINLVEKFFEMPRHEAIKALEIYKRAGLQAGNLSAFYEVCKGLELARNFQFPVLREPPQSFLTTMEEYMRDAPQMVDVTSGPLLLTYTPDDGLTSEDVGPSHEEHETSSPSDSAVVPSEETQLSSQSPPSVETPQNFIDTDDLLGLHDDTPDPLAILDQNALALALVSNDVDSSPFSFGQARDLDPSGWELALVTTPSNDISAATERQLAGGLDTLTLNSLYDDGALRAAQQPAYGVPASNPFEVQDLFAFSDSVSPPSAVNNPFGLYEPTYHQQEQQPQLQVAPSPANPFGDFGEFPIVPVSEPQSTTSFGAFPVPVSEPSNTTGFGEIPVVPVTEPPNTTAFGEFPVVPVSEPQNITGFGALPVTPASEPSNTTGFGEFPVVSVSAPQNTTGFGALPVIPVSEPSKTTGLGEFPVVPVSEPQNTTGFGEFPVNAGAHEQHNSNNPFGSTGFL</sequence>
<evidence type="ECO:0000256" key="3">
    <source>
        <dbReference type="ARBA" id="ARBA00004600"/>
    </source>
</evidence>
<dbReference type="PhylomeDB" id="A0A178W3S8"/>
<dbReference type="InterPro" id="IPR048050">
    <property type="entry name" value="ANTH_N_plant"/>
</dbReference>
<name>A0A178W3S8_ARATH</name>
<proteinExistence type="predicted"/>
<dbReference type="GO" id="GO:0072583">
    <property type="term" value="P:clathrin-dependent endocytosis"/>
    <property type="evidence" value="ECO:0007669"/>
    <property type="project" value="InterPro"/>
</dbReference>
<organism evidence="11 12">
    <name type="scientific">Arabidopsis thaliana</name>
    <name type="common">Mouse-ear cress</name>
    <dbReference type="NCBI Taxonomy" id="3702"/>
    <lineage>
        <taxon>Eukaryota</taxon>
        <taxon>Viridiplantae</taxon>
        <taxon>Streptophyta</taxon>
        <taxon>Embryophyta</taxon>
        <taxon>Tracheophyta</taxon>
        <taxon>Spermatophyta</taxon>
        <taxon>Magnoliopsida</taxon>
        <taxon>eudicotyledons</taxon>
        <taxon>Gunneridae</taxon>
        <taxon>Pentapetalae</taxon>
        <taxon>rosids</taxon>
        <taxon>malvids</taxon>
        <taxon>Brassicales</taxon>
        <taxon>Brassicaceae</taxon>
        <taxon>Camelineae</taxon>
        <taxon>Arabidopsis</taxon>
    </lineage>
</organism>
<dbReference type="ExpressionAtlas" id="A0A178W3S8">
    <property type="expression patterns" value="baseline and differential"/>
</dbReference>
<dbReference type="Gene3D" id="1.25.40.90">
    <property type="match status" value="1"/>
</dbReference>
<evidence type="ECO:0000256" key="7">
    <source>
        <dbReference type="ARBA" id="ARBA00023176"/>
    </source>
</evidence>
<dbReference type="SMR" id="A0A178W3S8"/>
<dbReference type="EMBL" id="LUHQ01000001">
    <property type="protein sequence ID" value="OAP12714.1"/>
    <property type="molecule type" value="Genomic_DNA"/>
</dbReference>
<dbReference type="CDD" id="cd03564">
    <property type="entry name" value="ANTH_N"/>
    <property type="match status" value="1"/>
</dbReference>
<dbReference type="FunFam" id="1.25.40.90:FF:000005">
    <property type="entry name" value="Clathrin assembly protein AP180"/>
    <property type="match status" value="1"/>
</dbReference>
<dbReference type="InterPro" id="IPR011417">
    <property type="entry name" value="ANTH_dom"/>
</dbReference>
<evidence type="ECO:0000256" key="1">
    <source>
        <dbReference type="ARBA" id="ARBA00004132"/>
    </source>
</evidence>
<dbReference type="GO" id="GO:0030136">
    <property type="term" value="C:clathrin-coated vesicle"/>
    <property type="evidence" value="ECO:0007669"/>
    <property type="project" value="UniProtKB-SubCell"/>
</dbReference>
<comment type="caution">
    <text evidence="11">The sequence shown here is derived from an EMBL/GenBank/DDBJ whole genome shotgun (WGS) entry which is preliminary data.</text>
</comment>
<evidence type="ECO:0000256" key="6">
    <source>
        <dbReference type="ARBA" id="ARBA00023136"/>
    </source>
</evidence>
<evidence type="ECO:0000256" key="2">
    <source>
        <dbReference type="ARBA" id="ARBA00004555"/>
    </source>
</evidence>
<evidence type="ECO:0000256" key="8">
    <source>
        <dbReference type="ARBA" id="ARBA00023329"/>
    </source>
</evidence>
<dbReference type="GO" id="GO:0000149">
    <property type="term" value="F:SNARE binding"/>
    <property type="evidence" value="ECO:0007669"/>
    <property type="project" value="UniProtKB-ARBA"/>
</dbReference>
<evidence type="ECO:0000256" key="5">
    <source>
        <dbReference type="ARBA" id="ARBA00023034"/>
    </source>
</evidence>
<dbReference type="GO" id="GO:0005905">
    <property type="term" value="C:clathrin-coated pit"/>
    <property type="evidence" value="ECO:0007669"/>
    <property type="project" value="UniProtKB-SubCell"/>
</dbReference>
<reference evidence="12" key="1">
    <citation type="journal article" date="2016" name="Proc. Natl. Acad. Sci. U.S.A.">
        <title>Chromosome-level assembly of Arabidopsis thaliana Ler reveals the extent of translocation and inversion polymorphisms.</title>
        <authorList>
            <person name="Zapata L."/>
            <person name="Ding J."/>
            <person name="Willing E.M."/>
            <person name="Hartwig B."/>
            <person name="Bezdan D."/>
            <person name="Jiao W.B."/>
            <person name="Patel V."/>
            <person name="Velikkakam James G."/>
            <person name="Koornneef M."/>
            <person name="Ossowski S."/>
            <person name="Schneeberger K."/>
        </authorList>
    </citation>
    <scope>NUCLEOTIDE SEQUENCE [LARGE SCALE GENOMIC DNA]</scope>
    <source>
        <strain evidence="12">cv. Landsberg erecta</strain>
    </source>
</reference>
<gene>
    <name evidence="11" type="ordered locus">AXX17_At1g15590</name>
</gene>
<dbReference type="AlphaFoldDB" id="A0A178W3S8"/>
<dbReference type="OMA" id="ANHNHII"/>
<dbReference type="Pfam" id="PF07651">
    <property type="entry name" value="ANTH"/>
    <property type="match status" value="1"/>
</dbReference>
<keyword evidence="5" id="KW-0333">Golgi apparatus</keyword>
<evidence type="ECO:0000313" key="12">
    <source>
        <dbReference type="Proteomes" id="UP000078284"/>
    </source>
</evidence>
<dbReference type="PROSITE" id="PS50942">
    <property type="entry name" value="ENTH"/>
    <property type="match status" value="1"/>
</dbReference>
<comment type="subcellular location">
    <subcellularLocation>
        <location evidence="1">Cytoplasmic vesicle</location>
        <location evidence="1">Clathrin-coated vesicle</location>
    </subcellularLocation>
    <subcellularLocation>
        <location evidence="2">Golgi apparatus</location>
    </subcellularLocation>
    <subcellularLocation>
        <location evidence="3">Membrane</location>
        <location evidence="3">Clathrin-coated pit</location>
    </subcellularLocation>
</comment>
<dbReference type="PANTHER" id="PTHR22951:SF82">
    <property type="entry name" value="ENTH DOMAIN-CONTAINING PROTEIN"/>
    <property type="match status" value="1"/>
</dbReference>
<accession>A0A178W3S8</accession>
<dbReference type="InterPro" id="IPR008942">
    <property type="entry name" value="ENTH_VHS"/>
</dbReference>
<protein>
    <recommendedName>
        <fullName evidence="10">ENTH domain-containing protein</fullName>
    </recommendedName>
</protein>
<dbReference type="FunFam" id="1.20.58.150:FF:000003">
    <property type="entry name" value="Putative clathrin assembly protein"/>
    <property type="match status" value="1"/>
</dbReference>
<dbReference type="InterPro" id="IPR014712">
    <property type="entry name" value="ANTH_dom_sf"/>
</dbReference>
<dbReference type="GO" id="GO:0048268">
    <property type="term" value="P:clathrin coat assembly"/>
    <property type="evidence" value="ECO:0007669"/>
    <property type="project" value="InterPro"/>
</dbReference>
<keyword evidence="7" id="KW-0168">Coated pit</keyword>
<dbReference type="SUPFAM" id="SSF48464">
    <property type="entry name" value="ENTH/VHS domain"/>
    <property type="match status" value="1"/>
</dbReference>
<evidence type="ECO:0000313" key="11">
    <source>
        <dbReference type="EMBL" id="OAP12714.1"/>
    </source>
</evidence>
<evidence type="ECO:0000256" key="9">
    <source>
        <dbReference type="SAM" id="MobiDB-lite"/>
    </source>
</evidence>
<dbReference type="GO" id="GO:0005794">
    <property type="term" value="C:Golgi apparatus"/>
    <property type="evidence" value="ECO:0007669"/>
    <property type="project" value="UniProtKB-SubCell"/>
</dbReference>
<feature type="compositionally biased region" description="Polar residues" evidence="9">
    <location>
        <begin position="357"/>
        <end position="376"/>
    </location>
</feature>
<dbReference type="SUPFAM" id="SSF89009">
    <property type="entry name" value="GAT-like domain"/>
    <property type="match status" value="1"/>
</dbReference>
<dbReference type="Gene3D" id="1.20.58.150">
    <property type="entry name" value="ANTH domain"/>
    <property type="match status" value="1"/>
</dbReference>
<keyword evidence="4" id="KW-0254">Endocytosis</keyword>
<keyword evidence="6" id="KW-0472">Membrane</keyword>
<evidence type="ECO:0000259" key="10">
    <source>
        <dbReference type="PROSITE" id="PS50942"/>
    </source>
</evidence>
<dbReference type="RefSeq" id="NP_172944.1">
    <property type="nucleotide sequence ID" value="NM_101360.4"/>
</dbReference>
<dbReference type="InterPro" id="IPR045192">
    <property type="entry name" value="AP180-like"/>
</dbReference>
<feature type="region of interest" description="Disordered" evidence="9">
    <location>
        <begin position="325"/>
        <end position="383"/>
    </location>
</feature>
<dbReference type="GO" id="GO:0030276">
    <property type="term" value="F:clathrin binding"/>
    <property type="evidence" value="ECO:0007669"/>
    <property type="project" value="InterPro"/>
</dbReference>
<dbReference type="SMART" id="SM00273">
    <property type="entry name" value="ENTH"/>
    <property type="match status" value="1"/>
</dbReference>
<dbReference type="KEGG" id="ath:AT1G14910"/>
<dbReference type="GO" id="GO:0005545">
    <property type="term" value="F:1-phosphatidylinositol binding"/>
    <property type="evidence" value="ECO:0007669"/>
    <property type="project" value="InterPro"/>
</dbReference>
<feature type="domain" description="ENTH" evidence="10">
    <location>
        <begin position="24"/>
        <end position="161"/>
    </location>
</feature>